<name>A0ABM8VZ34_GIGMA</name>
<comment type="cofactor">
    <cofactor evidence="5">
        <name>Co(2+)</name>
        <dbReference type="ChEBI" id="CHEBI:48828"/>
    </cofactor>
    <cofactor evidence="5">
        <name>Zn(2+)</name>
        <dbReference type="ChEBI" id="CHEBI:29105"/>
    </cofactor>
    <cofactor evidence="5">
        <name>Mn(2+)</name>
        <dbReference type="ChEBI" id="CHEBI:29035"/>
    </cofactor>
    <cofactor evidence="5">
        <name>Fe(2+)</name>
        <dbReference type="ChEBI" id="CHEBI:29033"/>
    </cofactor>
    <text evidence="5">Binds 2 divalent metal cations per subunit. Has a high-affinity and a low affinity metal-binding site. The true nature of the physiological cofactor is under debate. The enzyme is active with cobalt, zinc, manganese or divalent iron ions.</text>
</comment>
<dbReference type="InterPro" id="IPR002467">
    <property type="entry name" value="Pept_M24A_MAP1"/>
</dbReference>
<evidence type="ECO:0000256" key="1">
    <source>
        <dbReference type="ARBA" id="ARBA00022438"/>
    </source>
</evidence>
<dbReference type="InterPro" id="IPR001714">
    <property type="entry name" value="Pept_M24_MAP"/>
</dbReference>
<sequence length="256" mass="28309">MEKIEGIKAAGKIVANILKQLKNAAKVGVSGRDLENIAKNLMEENKVQSSIFNYQGFPSYICVSLNNELTHGIPDDRPFQDGDLVSIDVACNCQGYHADAALTLIIGDGDAKKKDLLRVTKNSLYYTIQSIQPNITTTQDIGATLEKFIRSRGYYPIKEYGGHIIGTSMHSDTYQDQEVKIFIPNYKTKGKGKVLRAGMFICIEPLVQISDAKVELHEDKRVVSATVTSRFRANAGPGRKKIIEGDLVEIEISLDD</sequence>
<dbReference type="Gene3D" id="3.90.230.10">
    <property type="entry name" value="Creatinase/methionine aminopeptidase superfamily"/>
    <property type="match status" value="1"/>
</dbReference>
<accession>A0ABM8VZ34</accession>
<dbReference type="InterPro" id="IPR036005">
    <property type="entry name" value="Creatinase/aminopeptidase-like"/>
</dbReference>
<evidence type="ECO:0000313" key="7">
    <source>
        <dbReference type="EMBL" id="CAG8483268.1"/>
    </source>
</evidence>
<dbReference type="NCBIfam" id="TIGR00500">
    <property type="entry name" value="met_pdase_I"/>
    <property type="match status" value="1"/>
</dbReference>
<proteinExistence type="inferred from homology"/>
<keyword evidence="2 5" id="KW-0645">Protease</keyword>
<keyword evidence="1 5" id="KW-0031">Aminopeptidase</keyword>
<dbReference type="Proteomes" id="UP000789901">
    <property type="component" value="Unassembled WGS sequence"/>
</dbReference>
<dbReference type="PANTHER" id="PTHR43330">
    <property type="entry name" value="METHIONINE AMINOPEPTIDASE"/>
    <property type="match status" value="1"/>
</dbReference>
<organism evidence="7 8">
    <name type="scientific">Gigaspora margarita</name>
    <dbReference type="NCBI Taxonomy" id="4874"/>
    <lineage>
        <taxon>Eukaryota</taxon>
        <taxon>Fungi</taxon>
        <taxon>Fungi incertae sedis</taxon>
        <taxon>Mucoromycota</taxon>
        <taxon>Glomeromycotina</taxon>
        <taxon>Glomeromycetes</taxon>
        <taxon>Diversisporales</taxon>
        <taxon>Gigasporaceae</taxon>
        <taxon>Gigaspora</taxon>
    </lineage>
</organism>
<comment type="catalytic activity">
    <reaction evidence="5">
        <text>Release of N-terminal amino acids, preferentially methionine, from peptides and arylamides.</text>
        <dbReference type="EC" id="3.4.11.18"/>
    </reaction>
</comment>
<keyword evidence="3 5" id="KW-0479">Metal-binding</keyword>
<reference evidence="7 8" key="1">
    <citation type="submission" date="2021-06" db="EMBL/GenBank/DDBJ databases">
        <authorList>
            <person name="Kallberg Y."/>
            <person name="Tangrot J."/>
            <person name="Rosling A."/>
        </authorList>
    </citation>
    <scope>NUCLEOTIDE SEQUENCE [LARGE SCALE GENOMIC DNA]</scope>
    <source>
        <strain evidence="7 8">120-4 pot B 10/14</strain>
    </source>
</reference>
<dbReference type="InterPro" id="IPR000994">
    <property type="entry name" value="Pept_M24"/>
</dbReference>
<evidence type="ECO:0000256" key="5">
    <source>
        <dbReference type="RuleBase" id="RU003653"/>
    </source>
</evidence>
<keyword evidence="8" id="KW-1185">Reference proteome</keyword>
<feature type="domain" description="Peptidase M24" evidence="6">
    <location>
        <begin position="5"/>
        <end position="209"/>
    </location>
</feature>
<keyword evidence="4" id="KW-0378">Hydrolase</keyword>
<evidence type="ECO:0000256" key="2">
    <source>
        <dbReference type="ARBA" id="ARBA00022670"/>
    </source>
</evidence>
<dbReference type="PRINTS" id="PR00599">
    <property type="entry name" value="MAPEPTIDASE"/>
</dbReference>
<evidence type="ECO:0000256" key="3">
    <source>
        <dbReference type="ARBA" id="ARBA00022723"/>
    </source>
</evidence>
<dbReference type="SUPFAM" id="SSF55920">
    <property type="entry name" value="Creatinase/aminopeptidase"/>
    <property type="match status" value="1"/>
</dbReference>
<dbReference type="EC" id="3.4.11.18" evidence="5"/>
<comment type="function">
    <text evidence="5">Cotranslationally removes the N-terminal methionine from nascent proteins. The N-terminal methionine is often cleaved when the second residue in the primary sequence is small and uncharged (Met-Ala-, Cys, Gly, Pro, Ser, Thr, or Val).</text>
</comment>
<evidence type="ECO:0000259" key="6">
    <source>
        <dbReference type="Pfam" id="PF00557"/>
    </source>
</evidence>
<protein>
    <recommendedName>
        <fullName evidence="5">Methionine aminopeptidase</fullName>
        <ecNumber evidence="5">3.4.11.18</ecNumber>
    </recommendedName>
</protein>
<dbReference type="PANTHER" id="PTHR43330:SF27">
    <property type="entry name" value="METHIONINE AMINOPEPTIDASE"/>
    <property type="match status" value="1"/>
</dbReference>
<gene>
    <name evidence="7" type="ORF">GMARGA_LOCUS1349</name>
</gene>
<comment type="caution">
    <text evidence="7">The sequence shown here is derived from an EMBL/GenBank/DDBJ whole genome shotgun (WGS) entry which is preliminary data.</text>
</comment>
<dbReference type="EMBL" id="CAJVQB010000344">
    <property type="protein sequence ID" value="CAG8483268.1"/>
    <property type="molecule type" value="Genomic_DNA"/>
</dbReference>
<comment type="similarity">
    <text evidence="5">Belongs to the peptidase M24A family.</text>
</comment>
<evidence type="ECO:0000313" key="8">
    <source>
        <dbReference type="Proteomes" id="UP000789901"/>
    </source>
</evidence>
<dbReference type="Pfam" id="PF00557">
    <property type="entry name" value="Peptidase_M24"/>
    <property type="match status" value="1"/>
</dbReference>
<evidence type="ECO:0000256" key="4">
    <source>
        <dbReference type="ARBA" id="ARBA00022801"/>
    </source>
</evidence>